<dbReference type="RefSeq" id="WP_277579330.1">
    <property type="nucleotide sequence ID" value="NZ_JANRMI010000005.1"/>
</dbReference>
<gene>
    <name evidence="2" type="ORF">NWE73_15845</name>
</gene>
<proteinExistence type="predicted"/>
<name>A0ABT6DMK9_9BACT</name>
<feature type="chain" id="PRO_5045564790" evidence="1">
    <location>
        <begin position="19"/>
        <end position="563"/>
    </location>
</feature>
<keyword evidence="1" id="KW-0732">Signal</keyword>
<evidence type="ECO:0000256" key="1">
    <source>
        <dbReference type="SAM" id="SignalP"/>
    </source>
</evidence>
<reference evidence="2" key="1">
    <citation type="submission" date="2022-08" db="EMBL/GenBank/DDBJ databases">
        <title>Novel Bdellovibrio Species Isolated from Svalbard: Designation Bdellovibrio svalbardensis.</title>
        <authorList>
            <person name="Mitchell R.J."/>
            <person name="Choi S.Y."/>
        </authorList>
    </citation>
    <scope>NUCLEOTIDE SEQUENCE</scope>
    <source>
        <strain evidence="2">PAP01</strain>
    </source>
</reference>
<comment type="caution">
    <text evidence="2">The sequence shown here is derived from an EMBL/GenBank/DDBJ whole genome shotgun (WGS) entry which is preliminary data.</text>
</comment>
<dbReference type="Proteomes" id="UP001152321">
    <property type="component" value="Unassembled WGS sequence"/>
</dbReference>
<evidence type="ECO:0000313" key="2">
    <source>
        <dbReference type="EMBL" id="MDG0817854.1"/>
    </source>
</evidence>
<evidence type="ECO:0000313" key="3">
    <source>
        <dbReference type="Proteomes" id="UP001152321"/>
    </source>
</evidence>
<protein>
    <submittedName>
        <fullName evidence="2">Uncharacterized protein</fullName>
    </submittedName>
</protein>
<organism evidence="2 3">
    <name type="scientific">Bdellovibrio svalbardensis</name>
    <dbReference type="NCBI Taxonomy" id="2972972"/>
    <lineage>
        <taxon>Bacteria</taxon>
        <taxon>Pseudomonadati</taxon>
        <taxon>Bdellovibrionota</taxon>
        <taxon>Bdellovibrionia</taxon>
        <taxon>Bdellovibrionales</taxon>
        <taxon>Pseudobdellovibrionaceae</taxon>
        <taxon>Bdellovibrio</taxon>
    </lineage>
</organism>
<sequence length="563" mass="63723">MKWLLGFVFLSLGAQVYAQQEFIQSSEWRITKSTWTEQDERNFGEFVARLGAAVERRECEMVDTCLRSGANPYAGTDPSGLRLYADCADLPYYLRSYFAWKNGLPMSVVSSISPRNVPGNSGDIRYTPFGNYVTSRFDILARNSAGRGRFWDSFWNDILKTKYPNAVSLLNGTITDVTYSATFRMMGVEDGVLFTDFYPVKLDRDGIRPGTVIYDPNGHVAIIYKVTDDGHIFYIDAHPDNTLTSGMYNQKFERSNPYQGAGFKNFRPIAVVNAKQDSNGAYVGGKIVAAKNNQLRSYSLEQFYGNNPDPGGVWQKGQFLYNGNPMPYYDYLRIKMASGTLRIDPILDMRQNVADICGSLKDRVVAVATALKSGVQNKEHPLRLPLNIYGADGEWENYASPARDARLKVSYMELVSQSRDLIQRYKVGDPTIVYSGKNLAQDLLKTYQSEARACQFSYVNTSGRPVTLDLDQARQRLFDMSFDPYHCAELRWGGTSPQEIASCPDNENKKAWYSQERWLRYQYERRYDARMDFSLEELNGPKPGAGIAAPPNVDIVKFLSSQQ</sequence>
<accession>A0ABT6DMK9</accession>
<dbReference type="EMBL" id="JANRMI010000005">
    <property type="protein sequence ID" value="MDG0817854.1"/>
    <property type="molecule type" value="Genomic_DNA"/>
</dbReference>
<feature type="signal peptide" evidence="1">
    <location>
        <begin position="1"/>
        <end position="18"/>
    </location>
</feature>
<keyword evidence="3" id="KW-1185">Reference proteome</keyword>